<comment type="caution">
    <text evidence="1">The sequence shown here is derived from an EMBL/GenBank/DDBJ whole genome shotgun (WGS) entry which is preliminary data.</text>
</comment>
<gene>
    <name evidence="1" type="ORF">E0L93_14685</name>
</gene>
<sequence length="125" mass="14407">MMNMQPAPVANLLHRIEGRIEQWRRQDALHKAEAQANRERLWEEALERERLLREALSREEGEERSFEEVSGEQGTVFVVHSREAGRVLERFAAEGGRLVRVIPGGVDGRQTGEICGSWLIFSRER</sequence>
<evidence type="ECO:0000313" key="2">
    <source>
        <dbReference type="Proteomes" id="UP000295244"/>
    </source>
</evidence>
<protein>
    <submittedName>
        <fullName evidence="1">Uncharacterized protein</fullName>
    </submittedName>
</protein>
<evidence type="ECO:0000313" key="1">
    <source>
        <dbReference type="EMBL" id="TCJ13661.1"/>
    </source>
</evidence>
<dbReference type="AlphaFoldDB" id="A0A4R1B9Q7"/>
<name>A0A4R1B9Q7_9ACTN</name>
<dbReference type="RefSeq" id="WP_132692829.1">
    <property type="nucleotide sequence ID" value="NZ_SKBU01000038.1"/>
</dbReference>
<reference evidence="1 2" key="1">
    <citation type="submission" date="2019-03" db="EMBL/GenBank/DDBJ databases">
        <title>Whole genome sequence of a novel Rubrobacter taiwanensis strain, isolated from Yellowstone National Park.</title>
        <authorList>
            <person name="Freed S."/>
            <person name="Ramaley R.F."/>
            <person name="Kyndt J.A."/>
        </authorList>
    </citation>
    <scope>NUCLEOTIDE SEQUENCE [LARGE SCALE GENOMIC DNA]</scope>
    <source>
        <strain evidence="1 2">Yellowstone</strain>
    </source>
</reference>
<dbReference type="OrthoDB" id="5244949at2"/>
<dbReference type="EMBL" id="SKBU01000038">
    <property type="protein sequence ID" value="TCJ13661.1"/>
    <property type="molecule type" value="Genomic_DNA"/>
</dbReference>
<keyword evidence="2" id="KW-1185">Reference proteome</keyword>
<organism evidence="1 2">
    <name type="scientific">Rubrobacter taiwanensis</name>
    <dbReference type="NCBI Taxonomy" id="185139"/>
    <lineage>
        <taxon>Bacteria</taxon>
        <taxon>Bacillati</taxon>
        <taxon>Actinomycetota</taxon>
        <taxon>Rubrobacteria</taxon>
        <taxon>Rubrobacterales</taxon>
        <taxon>Rubrobacteraceae</taxon>
        <taxon>Rubrobacter</taxon>
    </lineage>
</organism>
<dbReference type="Proteomes" id="UP000295244">
    <property type="component" value="Unassembled WGS sequence"/>
</dbReference>
<proteinExistence type="predicted"/>
<accession>A0A4R1B9Q7</accession>